<accession>A0ABW2U204</accession>
<evidence type="ECO:0000313" key="1">
    <source>
        <dbReference type="EMBL" id="MFC7667367.1"/>
    </source>
</evidence>
<evidence type="ECO:0000313" key="2">
    <source>
        <dbReference type="Proteomes" id="UP001596513"/>
    </source>
</evidence>
<dbReference type="RefSeq" id="WP_380201844.1">
    <property type="nucleotide sequence ID" value="NZ_JBHTEK010000001.1"/>
</dbReference>
<keyword evidence="2" id="KW-1185">Reference proteome</keyword>
<comment type="caution">
    <text evidence="1">The sequence shown here is derived from an EMBL/GenBank/DDBJ whole genome shotgun (WGS) entry which is preliminary data.</text>
</comment>
<name>A0ABW2U204_9BACT</name>
<organism evidence="1 2">
    <name type="scientific">Hymenobacter humi</name>
    <dbReference type="NCBI Taxonomy" id="1411620"/>
    <lineage>
        <taxon>Bacteria</taxon>
        <taxon>Pseudomonadati</taxon>
        <taxon>Bacteroidota</taxon>
        <taxon>Cytophagia</taxon>
        <taxon>Cytophagales</taxon>
        <taxon>Hymenobacteraceae</taxon>
        <taxon>Hymenobacter</taxon>
    </lineage>
</organism>
<reference evidence="2" key="1">
    <citation type="journal article" date="2019" name="Int. J. Syst. Evol. Microbiol.">
        <title>The Global Catalogue of Microorganisms (GCM) 10K type strain sequencing project: providing services to taxonomists for standard genome sequencing and annotation.</title>
        <authorList>
            <consortium name="The Broad Institute Genomics Platform"/>
            <consortium name="The Broad Institute Genome Sequencing Center for Infectious Disease"/>
            <person name="Wu L."/>
            <person name="Ma J."/>
        </authorList>
    </citation>
    <scope>NUCLEOTIDE SEQUENCE [LARGE SCALE GENOMIC DNA]</scope>
    <source>
        <strain evidence="2">JCM 19635</strain>
    </source>
</reference>
<dbReference type="Proteomes" id="UP001596513">
    <property type="component" value="Unassembled WGS sequence"/>
</dbReference>
<proteinExistence type="predicted"/>
<dbReference type="EMBL" id="JBHTEK010000001">
    <property type="protein sequence ID" value="MFC7667367.1"/>
    <property type="molecule type" value="Genomic_DNA"/>
</dbReference>
<gene>
    <name evidence="1" type="ORF">ACFQT0_08055</name>
</gene>
<protein>
    <submittedName>
        <fullName evidence="1">Uncharacterized protein</fullName>
    </submittedName>
</protein>
<sequence>MAATGTAIATANTDDANSSAQAIGFTFSYNGQNFTQFVLNTNGFIKLGSTAPTAAAMFLDETANSGVTDPFQSADANIIAPFNIDLQAGAAGSTEYRVATTGTAGARVCTIQWKNVQDKPGTNPTQYTNMSFQVRLFEGTNVVEPGV</sequence>